<comment type="caution">
    <text evidence="5">The sequence shown here is derived from an EMBL/GenBank/DDBJ whole genome shotgun (WGS) entry which is preliminary data.</text>
</comment>
<proteinExistence type="predicted"/>
<dbReference type="SUPFAM" id="SSF47336">
    <property type="entry name" value="ACP-like"/>
    <property type="match status" value="1"/>
</dbReference>
<dbReference type="Gene3D" id="1.10.1200.10">
    <property type="entry name" value="ACP-like"/>
    <property type="match status" value="1"/>
</dbReference>
<accession>A0A6G4XB05</accession>
<evidence type="ECO:0000313" key="6">
    <source>
        <dbReference type="Proteomes" id="UP000481109"/>
    </source>
</evidence>
<feature type="region of interest" description="Disordered" evidence="3">
    <location>
        <begin position="86"/>
        <end position="106"/>
    </location>
</feature>
<keyword evidence="2" id="KW-0597">Phosphoprotein</keyword>
<dbReference type="PROSITE" id="PS50075">
    <property type="entry name" value="CARRIER"/>
    <property type="match status" value="1"/>
</dbReference>
<feature type="domain" description="Carrier" evidence="4">
    <location>
        <begin position="4"/>
        <end position="82"/>
    </location>
</feature>
<sequence length="106" mass="11138">MAQAPWNVQFEKILRQVLPGLGGDDPLDAAVPMQAYGLDSMALIQIVSALESAWGVSLAGQLAVPVRSLTAGHLWGIVVAAQQPAWGSQRPSTGGAPRVQPPWIMA</sequence>
<organism evidence="5 6">
    <name type="scientific">Streptomyces mesophilus</name>
    <dbReference type="NCBI Taxonomy" id="1775132"/>
    <lineage>
        <taxon>Bacteria</taxon>
        <taxon>Bacillati</taxon>
        <taxon>Actinomycetota</taxon>
        <taxon>Actinomycetes</taxon>
        <taxon>Kitasatosporales</taxon>
        <taxon>Streptomycetaceae</taxon>
        <taxon>Streptomyces</taxon>
    </lineage>
</organism>
<gene>
    <name evidence="5" type="ORF">G6045_01860</name>
</gene>
<dbReference type="EMBL" id="JAAKZW010000003">
    <property type="protein sequence ID" value="NGO74433.1"/>
    <property type="molecule type" value="Genomic_DNA"/>
</dbReference>
<keyword evidence="6" id="KW-1185">Reference proteome</keyword>
<keyword evidence="1" id="KW-0596">Phosphopantetheine</keyword>
<evidence type="ECO:0000313" key="5">
    <source>
        <dbReference type="EMBL" id="NGO74433.1"/>
    </source>
</evidence>
<evidence type="ECO:0000256" key="2">
    <source>
        <dbReference type="ARBA" id="ARBA00022553"/>
    </source>
</evidence>
<protein>
    <submittedName>
        <fullName evidence="5">Acyl carrier protein</fullName>
    </submittedName>
</protein>
<dbReference type="Proteomes" id="UP000481109">
    <property type="component" value="Unassembled WGS sequence"/>
</dbReference>
<evidence type="ECO:0000256" key="1">
    <source>
        <dbReference type="ARBA" id="ARBA00022450"/>
    </source>
</evidence>
<name>A0A6G4XB05_9ACTN</name>
<dbReference type="InterPro" id="IPR006162">
    <property type="entry name" value="Ppantetheine_attach_site"/>
</dbReference>
<dbReference type="AlphaFoldDB" id="A0A6G4XB05"/>
<dbReference type="Pfam" id="PF00550">
    <property type="entry name" value="PP-binding"/>
    <property type="match status" value="1"/>
</dbReference>
<dbReference type="PROSITE" id="PS00012">
    <property type="entry name" value="PHOSPHOPANTETHEINE"/>
    <property type="match status" value="1"/>
</dbReference>
<reference evidence="5 6" key="1">
    <citation type="submission" date="2020-02" db="EMBL/GenBank/DDBJ databases">
        <title>Whole-genome analyses of novel actinobacteria.</title>
        <authorList>
            <person name="Sahin N."/>
            <person name="Tokatli A."/>
        </authorList>
    </citation>
    <scope>NUCLEOTIDE SEQUENCE [LARGE SCALE GENOMIC DNA]</scope>
    <source>
        <strain evidence="5 6">YC504</strain>
    </source>
</reference>
<dbReference type="InterPro" id="IPR009081">
    <property type="entry name" value="PP-bd_ACP"/>
</dbReference>
<dbReference type="InterPro" id="IPR036736">
    <property type="entry name" value="ACP-like_sf"/>
</dbReference>
<dbReference type="RefSeq" id="WP_165329954.1">
    <property type="nucleotide sequence ID" value="NZ_JAAKZW010000003.1"/>
</dbReference>
<evidence type="ECO:0000256" key="3">
    <source>
        <dbReference type="SAM" id="MobiDB-lite"/>
    </source>
</evidence>
<evidence type="ECO:0000259" key="4">
    <source>
        <dbReference type="PROSITE" id="PS50075"/>
    </source>
</evidence>